<dbReference type="Pfam" id="PF01471">
    <property type="entry name" value="PG_binding_1"/>
    <property type="match status" value="1"/>
</dbReference>
<dbReference type="InterPro" id="IPR002477">
    <property type="entry name" value="Peptidoglycan-bd-like"/>
</dbReference>
<dbReference type="AlphaFoldDB" id="A0A1F6DAM1"/>
<feature type="domain" description="PKD" evidence="3">
    <location>
        <begin position="165"/>
        <end position="241"/>
    </location>
</feature>
<evidence type="ECO:0000256" key="2">
    <source>
        <dbReference type="SAM" id="SignalP"/>
    </source>
</evidence>
<evidence type="ECO:0000256" key="1">
    <source>
        <dbReference type="SAM" id="Coils"/>
    </source>
</evidence>
<gene>
    <name evidence="4" type="ORF">A2765_02025</name>
</gene>
<feature type="domain" description="PKD" evidence="3">
    <location>
        <begin position="414"/>
        <end position="486"/>
    </location>
</feature>
<dbReference type="CDD" id="cd00146">
    <property type="entry name" value="PKD"/>
    <property type="match status" value="1"/>
</dbReference>
<comment type="caution">
    <text evidence="4">The sequence shown here is derived from an EMBL/GenBank/DDBJ whole genome shotgun (WGS) entry which is preliminary data.</text>
</comment>
<dbReference type="InterPro" id="IPR022409">
    <property type="entry name" value="PKD/Chitinase_dom"/>
</dbReference>
<evidence type="ECO:0000313" key="4">
    <source>
        <dbReference type="EMBL" id="OGG58488.1"/>
    </source>
</evidence>
<dbReference type="InterPro" id="IPR000601">
    <property type="entry name" value="PKD_dom"/>
</dbReference>
<sequence length="544" mass="57530">MKKNVFAGIFVAMLCIAPFAASALTVDDVQARIRELLAKVAELTAQIRALQSQATVTTPSGTTPPAYGLTYRVCNILEHSIAQGQTNDDVKSLQEFLKERGYLNAEASGYFGALTKEALIRFQASEGVVAAADVRATGAGLFGPKTKERLRIWCGLPGQGGSGIPGQQFTASPTRGNAPLSVTFSTWLSGFRINTIFYTLDYGDGSSERAADCYAPADACQSPGQNTHTYSSNGTYTATLNRITDPCPDDGNPNTPRCLAAIHSEVIGKLQIIVGPIACTKEYRPVCGLKPIVCITTPCNPVPTTYGNTCMMQADGATYTYDGQCRTQTTDPSSDPQCKSWYDGCNSCGRSTSGGPAACTLKYCSAESMTVPYCTGYFGDSTNKSPTISGFSGPTTLKANETGTWTVKASDPEGQQLSYYISWGDEADYTASGLMTTLPVFTQTTTFTHAYSGAGTYAVHITARDSAGKEASVTITVRVSGSSGTVCSAQYEPVCGRPTGCANTCATGAQCSMICQLYDPLTYSNRCYLDAAGAEYLYGGACTQ</sequence>
<keyword evidence="2" id="KW-0732">Signal</keyword>
<evidence type="ECO:0000259" key="3">
    <source>
        <dbReference type="PROSITE" id="PS50093"/>
    </source>
</evidence>
<dbReference type="EMBL" id="MFLA01000032">
    <property type="protein sequence ID" value="OGG58488.1"/>
    <property type="molecule type" value="Genomic_DNA"/>
</dbReference>
<name>A0A1F6DAM1_9BACT</name>
<protein>
    <recommendedName>
        <fullName evidence="3">PKD domain-containing protein</fullName>
    </recommendedName>
</protein>
<reference evidence="4 5" key="1">
    <citation type="journal article" date="2016" name="Nat. Commun.">
        <title>Thousands of microbial genomes shed light on interconnected biogeochemical processes in an aquifer system.</title>
        <authorList>
            <person name="Anantharaman K."/>
            <person name="Brown C.T."/>
            <person name="Hug L.A."/>
            <person name="Sharon I."/>
            <person name="Castelle C.J."/>
            <person name="Probst A.J."/>
            <person name="Thomas B.C."/>
            <person name="Singh A."/>
            <person name="Wilkins M.J."/>
            <person name="Karaoz U."/>
            <person name="Brodie E.L."/>
            <person name="Williams K.H."/>
            <person name="Hubbard S.S."/>
            <person name="Banfield J.F."/>
        </authorList>
    </citation>
    <scope>NUCLEOTIDE SEQUENCE [LARGE SCALE GENOMIC DNA]</scope>
</reference>
<dbReference type="InterPro" id="IPR036365">
    <property type="entry name" value="PGBD-like_sf"/>
</dbReference>
<dbReference type="Gene3D" id="1.10.101.10">
    <property type="entry name" value="PGBD-like superfamily/PGBD"/>
    <property type="match status" value="1"/>
</dbReference>
<feature type="coiled-coil region" evidence="1">
    <location>
        <begin position="26"/>
        <end position="53"/>
    </location>
</feature>
<dbReference type="InterPro" id="IPR036366">
    <property type="entry name" value="PGBDSf"/>
</dbReference>
<dbReference type="SUPFAM" id="SSF47090">
    <property type="entry name" value="PGBD-like"/>
    <property type="match status" value="1"/>
</dbReference>
<evidence type="ECO:0000313" key="5">
    <source>
        <dbReference type="Proteomes" id="UP000176377"/>
    </source>
</evidence>
<dbReference type="InterPro" id="IPR035986">
    <property type="entry name" value="PKD_dom_sf"/>
</dbReference>
<dbReference type="Gene3D" id="2.60.40.10">
    <property type="entry name" value="Immunoglobulins"/>
    <property type="match status" value="2"/>
</dbReference>
<dbReference type="Pfam" id="PF18911">
    <property type="entry name" value="PKD_4"/>
    <property type="match status" value="1"/>
</dbReference>
<accession>A0A1F6DAM1</accession>
<proteinExistence type="predicted"/>
<feature type="signal peptide" evidence="2">
    <location>
        <begin position="1"/>
        <end position="23"/>
    </location>
</feature>
<dbReference type="Gene3D" id="3.30.60.30">
    <property type="match status" value="1"/>
</dbReference>
<dbReference type="Proteomes" id="UP000176377">
    <property type="component" value="Unassembled WGS sequence"/>
</dbReference>
<dbReference type="SMART" id="SM00089">
    <property type="entry name" value="PKD"/>
    <property type="match status" value="2"/>
</dbReference>
<dbReference type="InterPro" id="IPR013783">
    <property type="entry name" value="Ig-like_fold"/>
</dbReference>
<organism evidence="4 5">
    <name type="scientific">Candidatus Kaiserbacteria bacterium RIFCSPHIGHO2_01_FULL_56_24</name>
    <dbReference type="NCBI Taxonomy" id="1798487"/>
    <lineage>
        <taxon>Bacteria</taxon>
        <taxon>Candidatus Kaiseribacteriota</taxon>
    </lineage>
</organism>
<keyword evidence="1" id="KW-0175">Coiled coil</keyword>
<dbReference type="SUPFAM" id="SSF49299">
    <property type="entry name" value="PKD domain"/>
    <property type="match status" value="2"/>
</dbReference>
<dbReference type="PROSITE" id="PS50093">
    <property type="entry name" value="PKD"/>
    <property type="match status" value="2"/>
</dbReference>
<feature type="chain" id="PRO_5009523771" description="PKD domain-containing protein" evidence="2">
    <location>
        <begin position="24"/>
        <end position="544"/>
    </location>
</feature>